<organism evidence="1 2">
    <name type="scientific">[Candida] subhashii</name>
    <dbReference type="NCBI Taxonomy" id="561895"/>
    <lineage>
        <taxon>Eukaryota</taxon>
        <taxon>Fungi</taxon>
        <taxon>Dikarya</taxon>
        <taxon>Ascomycota</taxon>
        <taxon>Saccharomycotina</taxon>
        <taxon>Pichiomycetes</taxon>
        <taxon>Debaryomycetaceae</taxon>
        <taxon>Spathaspora</taxon>
    </lineage>
</organism>
<gene>
    <name evidence="1" type="ORF">J8A68_006125</name>
</gene>
<dbReference type="GeneID" id="73472924"/>
<dbReference type="InterPro" id="IPR003006">
    <property type="entry name" value="Ig/MHC_CS"/>
</dbReference>
<comment type="caution">
    <text evidence="1">The sequence shown here is derived from an EMBL/GenBank/DDBJ whole genome shotgun (WGS) entry which is preliminary data.</text>
</comment>
<name>A0A8J5US40_9ASCO</name>
<sequence>MNESSNKICHQEDKTLGSIQLLSDKILCQLFEVSQLHEGLEKLSFVLYVSVDSVEAVERIMGHWGLLWVTEGSYCCRVQHIVLSDSILDLGRSVTEWVSAVCFDGGQSVLRVNNPKALPPINVFQFGHGDCIEAMVDDPDSKGIDYHSPELTIVNVERFKAKRAPDIYYGFNIGDGYNKEKFQVESMGDRLRVCYYEPGNASPCPKSCDSEIPDRIPAQDPVVVTSTIEEGPTVILTITTTEEQWTTITFTVEPSAESTLATTTVTTAETTNHN</sequence>
<reference evidence="1 2" key="1">
    <citation type="journal article" date="2021" name="DNA Res.">
        <title>Genome analysis of Candida subhashii reveals its hybrid nature and dual mitochondrial genome conformations.</title>
        <authorList>
            <person name="Mixao V."/>
            <person name="Hegedusova E."/>
            <person name="Saus E."/>
            <person name="Pryszcz L.P."/>
            <person name="Cillingova A."/>
            <person name="Nosek J."/>
            <person name="Gabaldon T."/>
        </authorList>
    </citation>
    <scope>NUCLEOTIDE SEQUENCE [LARGE SCALE GENOMIC DNA]</scope>
    <source>
        <strain evidence="1 2">CBS 10753</strain>
    </source>
</reference>
<accession>A0A8J5US40</accession>
<dbReference type="RefSeq" id="XP_049260599.1">
    <property type="nucleotide sequence ID" value="XM_049410264.1"/>
</dbReference>
<dbReference type="PROSITE" id="PS00290">
    <property type="entry name" value="IG_MHC"/>
    <property type="match status" value="1"/>
</dbReference>
<evidence type="ECO:0000313" key="2">
    <source>
        <dbReference type="Proteomes" id="UP000694255"/>
    </source>
</evidence>
<keyword evidence="2" id="KW-1185">Reference proteome</keyword>
<dbReference type="EMBL" id="JAGSYN010000319">
    <property type="protein sequence ID" value="KAG7660365.1"/>
    <property type="molecule type" value="Genomic_DNA"/>
</dbReference>
<evidence type="ECO:0000313" key="1">
    <source>
        <dbReference type="EMBL" id="KAG7660365.1"/>
    </source>
</evidence>
<dbReference type="AlphaFoldDB" id="A0A8J5US40"/>
<protein>
    <submittedName>
        <fullName evidence="1">Uncharacterized protein</fullName>
    </submittedName>
</protein>
<proteinExistence type="predicted"/>
<dbReference type="Proteomes" id="UP000694255">
    <property type="component" value="Unassembled WGS sequence"/>
</dbReference>